<feature type="domain" description="AAA+ ATPase" evidence="2">
    <location>
        <begin position="319"/>
        <end position="496"/>
    </location>
</feature>
<evidence type="ECO:0000313" key="4">
    <source>
        <dbReference type="Proteomes" id="UP001302652"/>
    </source>
</evidence>
<dbReference type="CDD" id="cd00009">
    <property type="entry name" value="AAA"/>
    <property type="match status" value="1"/>
</dbReference>
<accession>A0ABZ0END0</accession>
<dbReference type="Gene3D" id="3.40.50.300">
    <property type="entry name" value="P-loop containing nucleotide triphosphate hydrolases"/>
    <property type="match status" value="1"/>
</dbReference>
<feature type="region of interest" description="Disordered" evidence="1">
    <location>
        <begin position="273"/>
        <end position="295"/>
    </location>
</feature>
<sequence length="689" mass="77370">MSRIIPDKPKSHLTYEAAEKFKQIALIGERSLFLPDKRLWIPEHFEPLVTHYVDNPIVGSDDERGSKFWEKLPHQVGRCPPESVALCAEIYWSLVFVSSFLKGSKIKRLKELWGMAKEPLPELDVASPFLDKDTMLGVGSTGTAYNVLLWMELSYAIRLFKSVAEMTVPERETLLADPWAFAKWMDKLDETGGRQFYHILCHALFPDSFERIFSEGGKETLARNPTFGVPKSARASRPARDEALLEVRQRLEAEHAPRQIDYYVFPPLLAPDESKKKRSRPPKGAHSQGTPVAPIEEFEAEDELDAEAAVLTGAIKPWRPRNRIFFGPPGSGKTWVMENIRAQRYRNGERVVFVSFHPSYSYEDFVEGYRPAPGQGGRLGETPEPGPFREICESAHRHPDVRHTLFIDEINRANVAKVFGELITLLEPSKRCSPTPNLDFSEARSAARLQYSGEILAVPANLDIVASMNTADRSVQSIDRALRRRFEFIETPADPRALPKEKVVGVDLRALLSAINDRIEFLLDREHAIGHALLIGVRNLWDLRRAFSRRVIPLLQEYFFDDPAKAKLALTGSNKPSVFYVERELDAAALFDSSADIDGQEARVSIRPSADLAEWKAADFIGLYLRGELLAAAIADLPVPVSPDEEEGGEEEFEDLEELERIEDERAEELGFAVADANPADADASAPTA</sequence>
<dbReference type="SMART" id="SM00382">
    <property type="entry name" value="AAA"/>
    <property type="match status" value="1"/>
</dbReference>
<evidence type="ECO:0000313" key="3">
    <source>
        <dbReference type="EMBL" id="WOD18155.1"/>
    </source>
</evidence>
<reference evidence="3 4" key="1">
    <citation type="submission" date="2023-10" db="EMBL/GenBank/DDBJ databases">
        <title>Surface-active antibiotics is a multifunctional adaptation for post-fire microbes.</title>
        <authorList>
            <person name="Liu M.D."/>
            <person name="Du Y."/>
            <person name="Koupaei S.K."/>
            <person name="Kim N.R."/>
            <person name="Zhang W."/>
            <person name="Traxler M.F."/>
        </authorList>
    </citation>
    <scope>NUCLEOTIDE SEQUENCE [LARGE SCALE GENOMIC DNA]</scope>
    <source>
        <strain evidence="3 4">F3</strain>
    </source>
</reference>
<proteinExistence type="predicted"/>
<dbReference type="InterPro" id="IPR003593">
    <property type="entry name" value="AAA+_ATPase"/>
</dbReference>
<dbReference type="InterPro" id="IPR011704">
    <property type="entry name" value="ATPase_dyneun-rel_AAA"/>
</dbReference>
<evidence type="ECO:0000259" key="2">
    <source>
        <dbReference type="SMART" id="SM00382"/>
    </source>
</evidence>
<keyword evidence="4" id="KW-1185">Reference proteome</keyword>
<dbReference type="SUPFAM" id="SSF52540">
    <property type="entry name" value="P-loop containing nucleoside triphosphate hydrolases"/>
    <property type="match status" value="1"/>
</dbReference>
<dbReference type="InterPro" id="IPR027417">
    <property type="entry name" value="P-loop_NTPase"/>
</dbReference>
<dbReference type="PANTHER" id="PTHR37291:SF1">
    <property type="entry name" value="TYPE IV METHYL-DIRECTED RESTRICTION ENZYME ECOKMCRB SUBUNIT"/>
    <property type="match status" value="1"/>
</dbReference>
<dbReference type="Proteomes" id="UP001302652">
    <property type="component" value="Chromosome 1"/>
</dbReference>
<organism evidence="3 4">
    <name type="scientific">Paraburkholderia kirstenboschensis</name>
    <dbReference type="NCBI Taxonomy" id="1245436"/>
    <lineage>
        <taxon>Bacteria</taxon>
        <taxon>Pseudomonadati</taxon>
        <taxon>Pseudomonadota</taxon>
        <taxon>Betaproteobacteria</taxon>
        <taxon>Burkholderiales</taxon>
        <taxon>Burkholderiaceae</taxon>
        <taxon>Paraburkholderia</taxon>
    </lineage>
</organism>
<dbReference type="RefSeq" id="WP_317020493.1">
    <property type="nucleotide sequence ID" value="NZ_CP136513.1"/>
</dbReference>
<dbReference type="EMBL" id="CP136513">
    <property type="protein sequence ID" value="WOD18155.1"/>
    <property type="molecule type" value="Genomic_DNA"/>
</dbReference>
<name>A0ABZ0END0_9BURK</name>
<gene>
    <name evidence="3" type="ORF">RW095_35925</name>
</gene>
<protein>
    <submittedName>
        <fullName evidence="3">AAA family ATPase</fullName>
    </submittedName>
</protein>
<dbReference type="InterPro" id="IPR052934">
    <property type="entry name" value="Methyl-DNA_Rec/Restrict_Enz"/>
</dbReference>
<dbReference type="PANTHER" id="PTHR37291">
    <property type="entry name" value="5-METHYLCYTOSINE-SPECIFIC RESTRICTION ENZYME B"/>
    <property type="match status" value="1"/>
</dbReference>
<evidence type="ECO:0000256" key="1">
    <source>
        <dbReference type="SAM" id="MobiDB-lite"/>
    </source>
</evidence>
<dbReference type="Pfam" id="PF07728">
    <property type="entry name" value="AAA_5"/>
    <property type="match status" value="1"/>
</dbReference>